<gene>
    <name evidence="1" type="ORF">MHA02_22110</name>
</gene>
<dbReference type="EMBL" id="BJZT01000024">
    <property type="protein sequence ID" value="GEO99823.1"/>
    <property type="molecule type" value="Genomic_DNA"/>
</dbReference>
<dbReference type="Proteomes" id="UP000321258">
    <property type="component" value="Unassembled WGS sequence"/>
</dbReference>
<dbReference type="AlphaFoldDB" id="A0A512IQ16"/>
<proteinExistence type="predicted"/>
<organism evidence="1 2">
    <name type="scientific">Methylobacterium haplocladii</name>
    <dbReference type="NCBI Taxonomy" id="1176176"/>
    <lineage>
        <taxon>Bacteria</taxon>
        <taxon>Pseudomonadati</taxon>
        <taxon>Pseudomonadota</taxon>
        <taxon>Alphaproteobacteria</taxon>
        <taxon>Hyphomicrobiales</taxon>
        <taxon>Methylobacteriaceae</taxon>
        <taxon>Methylobacterium</taxon>
    </lineage>
</organism>
<protein>
    <submittedName>
        <fullName evidence="1">Uncharacterized protein</fullName>
    </submittedName>
</protein>
<accession>A0A512IQ16</accession>
<name>A0A512IQ16_9HYPH</name>
<sequence>MQNNWMSLDQVAADRHLTLAEAAELAEREHWPKVFRLHQTLVLVPAARG</sequence>
<reference evidence="1 2" key="1">
    <citation type="submission" date="2019-07" db="EMBL/GenBank/DDBJ databases">
        <title>Whole genome shotgun sequence of Methylobacterium haplocladii NBRC 107714.</title>
        <authorList>
            <person name="Hosoyama A."/>
            <person name="Uohara A."/>
            <person name="Ohji S."/>
            <person name="Ichikawa N."/>
        </authorList>
    </citation>
    <scope>NUCLEOTIDE SEQUENCE [LARGE SCALE GENOMIC DNA]</scope>
    <source>
        <strain evidence="1 2">NBRC 107714</strain>
    </source>
</reference>
<evidence type="ECO:0000313" key="2">
    <source>
        <dbReference type="Proteomes" id="UP000321258"/>
    </source>
</evidence>
<comment type="caution">
    <text evidence="1">The sequence shown here is derived from an EMBL/GenBank/DDBJ whole genome shotgun (WGS) entry which is preliminary data.</text>
</comment>
<keyword evidence="2" id="KW-1185">Reference proteome</keyword>
<evidence type="ECO:0000313" key="1">
    <source>
        <dbReference type="EMBL" id="GEO99823.1"/>
    </source>
</evidence>
<dbReference type="RefSeq" id="WP_284246905.1">
    <property type="nucleotide sequence ID" value="NZ_BSPJ01000138.1"/>
</dbReference>